<dbReference type="InterPro" id="IPR005039">
    <property type="entry name" value="Ant_C"/>
</dbReference>
<sequence>MSSLIKQDGGLVDSRVEGSQMGVLLNLCQREIDGELIQTVDARELHIFLEVGRDFHTWLAGRIDQYGFVEGQDFTPISGKSSGGRPSKEYALSIDMAKELSMVERNEKGRQARQYFIECERQAKELVNRDPMELLNDPSVLRQTLLGYSEKVIALETKVEEQAPKVEALERISEAEGAVTLTNAAKILQQQPRKFNDWLHSIGWIYRRLGRNQWTAYQQHIQTGRLTHKVNAYIDGETGESKISEQVMVTPKGIAKLSEMLNMPPTGSVPPATNAYLEARG</sequence>
<evidence type="ECO:0000313" key="4">
    <source>
        <dbReference type="Proteomes" id="UP000783934"/>
    </source>
</evidence>
<dbReference type="Pfam" id="PF08346">
    <property type="entry name" value="AntA"/>
    <property type="match status" value="1"/>
</dbReference>
<accession>A0ABX0WMH7</accession>
<evidence type="ECO:0000259" key="2">
    <source>
        <dbReference type="Pfam" id="PF08346"/>
    </source>
</evidence>
<gene>
    <name evidence="3" type="ORF">GGR41_000579</name>
</gene>
<dbReference type="PANTHER" id="PTHR36180">
    <property type="entry name" value="DNA-BINDING PROTEIN-RELATED-RELATED"/>
    <property type="match status" value="1"/>
</dbReference>
<keyword evidence="4" id="KW-1185">Reference proteome</keyword>
<dbReference type="InterPro" id="IPR013557">
    <property type="entry name" value="AntA/B_antirep"/>
</dbReference>
<dbReference type="PANTHER" id="PTHR36180:SF1">
    <property type="entry name" value="ANTA_ANTB ANTIREPRESSOR DOMAIN-CONTAINING PROTEIN"/>
    <property type="match status" value="1"/>
</dbReference>
<organism evidence="3 4">
    <name type="scientific">Paenalcaligenes hominis</name>
    <dbReference type="NCBI Taxonomy" id="643674"/>
    <lineage>
        <taxon>Bacteria</taxon>
        <taxon>Pseudomonadati</taxon>
        <taxon>Pseudomonadota</taxon>
        <taxon>Betaproteobacteria</taxon>
        <taxon>Burkholderiales</taxon>
        <taxon>Alcaligenaceae</taxon>
        <taxon>Paenalcaligenes</taxon>
    </lineage>
</organism>
<evidence type="ECO:0000313" key="3">
    <source>
        <dbReference type="EMBL" id="NJB64358.1"/>
    </source>
</evidence>
<dbReference type="EMBL" id="JAATIZ010000001">
    <property type="protein sequence ID" value="NJB64358.1"/>
    <property type="molecule type" value="Genomic_DNA"/>
</dbReference>
<feature type="domain" description="Antirepressor protein C-terminal" evidence="1">
    <location>
        <begin position="156"/>
        <end position="261"/>
    </location>
</feature>
<dbReference type="RefSeq" id="WP_209279718.1">
    <property type="nucleotide sequence ID" value="NZ_BMCQ01000004.1"/>
</dbReference>
<dbReference type="Pfam" id="PF03374">
    <property type="entry name" value="ANT"/>
    <property type="match status" value="1"/>
</dbReference>
<dbReference type="Proteomes" id="UP000783934">
    <property type="component" value="Unassembled WGS sequence"/>
</dbReference>
<reference evidence="3 4" key="1">
    <citation type="submission" date="2020-03" db="EMBL/GenBank/DDBJ databases">
        <title>Genomic Encyclopedia of Type Strains, Phase IV (KMG-IV): sequencing the most valuable type-strain genomes for metagenomic binning, comparative biology and taxonomic classification.</title>
        <authorList>
            <person name="Goeker M."/>
        </authorList>
    </citation>
    <scope>NUCLEOTIDE SEQUENCE [LARGE SCALE GENOMIC DNA]</scope>
    <source>
        <strain evidence="3 4">DSM 26613</strain>
    </source>
</reference>
<protein>
    <submittedName>
        <fullName evidence="3">Anti-repressor protein</fullName>
    </submittedName>
</protein>
<name>A0ABX0WMH7_9BURK</name>
<evidence type="ECO:0000259" key="1">
    <source>
        <dbReference type="Pfam" id="PF03374"/>
    </source>
</evidence>
<comment type="caution">
    <text evidence="3">The sequence shown here is derived from an EMBL/GenBank/DDBJ whole genome shotgun (WGS) entry which is preliminary data.</text>
</comment>
<proteinExistence type="predicted"/>
<feature type="domain" description="AntA/AntB antirepressor" evidence="2">
    <location>
        <begin position="40"/>
        <end position="106"/>
    </location>
</feature>